<evidence type="ECO:0000313" key="1">
    <source>
        <dbReference type="EMBL" id="KAA5535169.1"/>
    </source>
</evidence>
<dbReference type="AlphaFoldDB" id="A0A5M6CPX8"/>
<dbReference type="EMBL" id="VWSH01000002">
    <property type="protein sequence ID" value="KAA5535169.1"/>
    <property type="molecule type" value="Genomic_DNA"/>
</dbReference>
<protein>
    <submittedName>
        <fullName evidence="1">Porin</fullName>
    </submittedName>
</protein>
<sequence>MIDTSTRIGKSMLTIYNKFGNIGFSGYIQPQFQVAESKGAPNEFEGGTWPVAVSNRFRIRRGRIRTDYTHYTDEGKPSVYFLVQFDGTEQGLNIRDLWGRYYENKFELFHFSMGMMARPFGYEILLSSMNRESPERGRMSQTLMKTERDLGFMVSLNPRKASSKFKWFAIDLGIYNGQGLAGPQEYDNHKDVVFRISSKRQTIKGLNAKISGGLSGYIGGITNQSTMLYSMKQEDGIWKMQTDSLSGNIGKNASRRYFGADFQIIFPNAEGQTEFRAEYIRGQQTGTLSNSASPGTYPVDGTGKNLPLAIRSFDGAYIYFLQHLGSWHHQIGLKFDWYDPNKKVSGKEISKDNGLTAADIRYNTFGIGYINYVNPYLKLVLWYEHPVNEKTSLTGFEKDLKDGVFTARAQFNF</sequence>
<name>A0A5M6CPX8_9BACT</name>
<accession>A0A5M6CPX8</accession>
<proteinExistence type="predicted"/>
<dbReference type="Proteomes" id="UP000323632">
    <property type="component" value="Unassembled WGS sequence"/>
</dbReference>
<keyword evidence="2" id="KW-1185">Reference proteome</keyword>
<organism evidence="1 2">
    <name type="scientific">Taibaiella lutea</name>
    <dbReference type="NCBI Taxonomy" id="2608001"/>
    <lineage>
        <taxon>Bacteria</taxon>
        <taxon>Pseudomonadati</taxon>
        <taxon>Bacteroidota</taxon>
        <taxon>Chitinophagia</taxon>
        <taxon>Chitinophagales</taxon>
        <taxon>Chitinophagaceae</taxon>
        <taxon>Taibaiella</taxon>
    </lineage>
</organism>
<dbReference type="InterPro" id="IPR023614">
    <property type="entry name" value="Porin_dom_sf"/>
</dbReference>
<gene>
    <name evidence="1" type="ORF">F0919_09970</name>
</gene>
<reference evidence="1 2" key="1">
    <citation type="submission" date="2019-09" db="EMBL/GenBank/DDBJ databases">
        <title>Genome sequence and assembly of Taibaiella sp.</title>
        <authorList>
            <person name="Chhetri G."/>
        </authorList>
    </citation>
    <scope>NUCLEOTIDE SEQUENCE [LARGE SCALE GENOMIC DNA]</scope>
    <source>
        <strain evidence="1 2">KVB11</strain>
    </source>
</reference>
<evidence type="ECO:0000313" key="2">
    <source>
        <dbReference type="Proteomes" id="UP000323632"/>
    </source>
</evidence>
<dbReference type="Gene3D" id="2.40.160.10">
    <property type="entry name" value="Porin"/>
    <property type="match status" value="1"/>
</dbReference>
<comment type="caution">
    <text evidence="1">The sequence shown here is derived from an EMBL/GenBank/DDBJ whole genome shotgun (WGS) entry which is preliminary data.</text>
</comment>